<proteinExistence type="predicted"/>
<organism evidence="4">
    <name type="scientific">Nippostrongylus brasiliensis</name>
    <name type="common">Rat hookworm</name>
    <dbReference type="NCBI Taxonomy" id="27835"/>
    <lineage>
        <taxon>Eukaryota</taxon>
        <taxon>Metazoa</taxon>
        <taxon>Ecdysozoa</taxon>
        <taxon>Nematoda</taxon>
        <taxon>Chromadorea</taxon>
        <taxon>Rhabditida</taxon>
        <taxon>Rhabditina</taxon>
        <taxon>Rhabditomorpha</taxon>
        <taxon>Strongyloidea</taxon>
        <taxon>Heligmosomidae</taxon>
        <taxon>Nippostrongylus</taxon>
    </lineage>
</organism>
<keyword evidence="3" id="KW-1185">Reference proteome</keyword>
<dbReference type="PROSITE" id="PS50181">
    <property type="entry name" value="FBOX"/>
    <property type="match status" value="1"/>
</dbReference>
<dbReference type="InterPro" id="IPR036047">
    <property type="entry name" value="F-box-like_dom_sf"/>
</dbReference>
<dbReference type="Proteomes" id="UP000271162">
    <property type="component" value="Unassembled WGS sequence"/>
</dbReference>
<evidence type="ECO:0000313" key="4">
    <source>
        <dbReference type="WBParaSite" id="NBR_0001559701-mRNA-1"/>
    </source>
</evidence>
<protein>
    <submittedName>
        <fullName evidence="4">F-box domain-containing protein</fullName>
    </submittedName>
</protein>
<dbReference type="InterPro" id="IPR001810">
    <property type="entry name" value="F-box_dom"/>
</dbReference>
<feature type="domain" description="F-box" evidence="1">
    <location>
        <begin position="58"/>
        <end position="105"/>
    </location>
</feature>
<name>A0A0N4YFQ3_NIPBR</name>
<dbReference type="Pfam" id="PF00646">
    <property type="entry name" value="F-box"/>
    <property type="match status" value="1"/>
</dbReference>
<reference evidence="4" key="1">
    <citation type="submission" date="2017-02" db="UniProtKB">
        <authorList>
            <consortium name="WormBaseParasite"/>
        </authorList>
    </citation>
    <scope>IDENTIFICATION</scope>
</reference>
<dbReference type="EMBL" id="UYSL01021808">
    <property type="protein sequence ID" value="VDL79192.1"/>
    <property type="molecule type" value="Genomic_DNA"/>
</dbReference>
<reference evidence="2 3" key="2">
    <citation type="submission" date="2018-11" db="EMBL/GenBank/DDBJ databases">
        <authorList>
            <consortium name="Pathogen Informatics"/>
        </authorList>
    </citation>
    <scope>NUCLEOTIDE SEQUENCE [LARGE SCALE GENOMIC DNA]</scope>
</reference>
<dbReference type="SUPFAM" id="SSF81383">
    <property type="entry name" value="F-box domain"/>
    <property type="match status" value="1"/>
</dbReference>
<evidence type="ECO:0000313" key="3">
    <source>
        <dbReference type="Proteomes" id="UP000271162"/>
    </source>
</evidence>
<dbReference type="WBParaSite" id="NBR_0001559701-mRNA-1">
    <property type="protein sequence ID" value="NBR_0001559701-mRNA-1"/>
    <property type="gene ID" value="NBR_0001559701"/>
</dbReference>
<evidence type="ECO:0000313" key="2">
    <source>
        <dbReference type="EMBL" id="VDL79192.1"/>
    </source>
</evidence>
<dbReference type="CDD" id="cd09917">
    <property type="entry name" value="F-box_SF"/>
    <property type="match status" value="1"/>
</dbReference>
<evidence type="ECO:0000259" key="1">
    <source>
        <dbReference type="PROSITE" id="PS50181"/>
    </source>
</evidence>
<sequence>MPTSSDEGHDCCQQPSQSTVSVFVCVVVDPVSICERVWNPYPSDRFLAVFPTPDRPEPFPWNRLPRELQVKILTSLSRRDLARCRLLNRETFEIIRASEGSMKRRHLELVRIERVGGGRVQLSVRCDEEETTRKWVACQKRKRRSVGGLSTDIKVNSDSDACYLTHMGNLNGTCHA</sequence>
<accession>A0A0N4YFQ3</accession>
<dbReference type="AlphaFoldDB" id="A0A0N4YFQ3"/>
<gene>
    <name evidence="2" type="ORF">NBR_LOCUS15598</name>
</gene>